<name>A0A6A5WXH7_9PLEO</name>
<keyword evidence="2" id="KW-1185">Reference proteome</keyword>
<organism evidence="1 2">
    <name type="scientific">Amniculicola lignicola CBS 123094</name>
    <dbReference type="NCBI Taxonomy" id="1392246"/>
    <lineage>
        <taxon>Eukaryota</taxon>
        <taxon>Fungi</taxon>
        <taxon>Dikarya</taxon>
        <taxon>Ascomycota</taxon>
        <taxon>Pezizomycotina</taxon>
        <taxon>Dothideomycetes</taxon>
        <taxon>Pleosporomycetidae</taxon>
        <taxon>Pleosporales</taxon>
        <taxon>Amniculicolaceae</taxon>
        <taxon>Amniculicola</taxon>
    </lineage>
</organism>
<dbReference type="Proteomes" id="UP000799779">
    <property type="component" value="Unassembled WGS sequence"/>
</dbReference>
<evidence type="ECO:0008006" key="3">
    <source>
        <dbReference type="Google" id="ProtNLM"/>
    </source>
</evidence>
<proteinExistence type="predicted"/>
<dbReference type="Gene3D" id="1.10.530.10">
    <property type="match status" value="1"/>
</dbReference>
<accession>A0A6A5WXH7</accession>
<sequence>ATGWPQESQWKSFEELWNINLPTLKNGCGDWGAANSDSEIKAIKAGLQTASQQSGVKIEFIFTVMMQESRGCVRAPTTNYGVRNPGLMQSHNGAATCNEGGVQNPCPDQTITDMILQGAGIGTDFGLKHTIAQSGASGVDKYYKGARIYNSGSLAASGNLGDGIATHCYASDIANRLLGWATSSHLC</sequence>
<dbReference type="OrthoDB" id="1193027at2759"/>
<dbReference type="EMBL" id="ML977578">
    <property type="protein sequence ID" value="KAF2002356.1"/>
    <property type="molecule type" value="Genomic_DNA"/>
</dbReference>
<protein>
    <recommendedName>
        <fullName evidence="3">Glycoside hydrolase family 23 protein</fullName>
    </recommendedName>
</protein>
<evidence type="ECO:0000313" key="2">
    <source>
        <dbReference type="Proteomes" id="UP000799779"/>
    </source>
</evidence>
<dbReference type="AlphaFoldDB" id="A0A6A5WXH7"/>
<evidence type="ECO:0000313" key="1">
    <source>
        <dbReference type="EMBL" id="KAF2002356.1"/>
    </source>
</evidence>
<feature type="non-terminal residue" evidence="1">
    <location>
        <position position="1"/>
    </location>
</feature>
<gene>
    <name evidence="1" type="ORF">P154DRAFT_409050</name>
</gene>
<reference evidence="1" key="1">
    <citation type="journal article" date="2020" name="Stud. Mycol.">
        <title>101 Dothideomycetes genomes: a test case for predicting lifestyles and emergence of pathogens.</title>
        <authorList>
            <person name="Haridas S."/>
            <person name="Albert R."/>
            <person name="Binder M."/>
            <person name="Bloem J."/>
            <person name="Labutti K."/>
            <person name="Salamov A."/>
            <person name="Andreopoulos B."/>
            <person name="Baker S."/>
            <person name="Barry K."/>
            <person name="Bills G."/>
            <person name="Bluhm B."/>
            <person name="Cannon C."/>
            <person name="Castanera R."/>
            <person name="Culley D."/>
            <person name="Daum C."/>
            <person name="Ezra D."/>
            <person name="Gonzalez J."/>
            <person name="Henrissat B."/>
            <person name="Kuo A."/>
            <person name="Liang C."/>
            <person name="Lipzen A."/>
            <person name="Lutzoni F."/>
            <person name="Magnuson J."/>
            <person name="Mondo S."/>
            <person name="Nolan M."/>
            <person name="Ohm R."/>
            <person name="Pangilinan J."/>
            <person name="Park H.-J."/>
            <person name="Ramirez L."/>
            <person name="Alfaro M."/>
            <person name="Sun H."/>
            <person name="Tritt A."/>
            <person name="Yoshinaga Y."/>
            <person name="Zwiers L.-H."/>
            <person name="Turgeon B."/>
            <person name="Goodwin S."/>
            <person name="Spatafora J."/>
            <person name="Crous P."/>
            <person name="Grigoriev I."/>
        </authorList>
    </citation>
    <scope>NUCLEOTIDE SEQUENCE</scope>
    <source>
        <strain evidence="1">CBS 123094</strain>
    </source>
</reference>
<feature type="non-terminal residue" evidence="1">
    <location>
        <position position="187"/>
    </location>
</feature>